<evidence type="ECO:0000256" key="2">
    <source>
        <dbReference type="RuleBase" id="RU004447"/>
    </source>
</evidence>
<dbReference type="Proteomes" id="UP000786662">
    <property type="component" value="Unassembled WGS sequence"/>
</dbReference>
<feature type="domain" description="Peptidase M16 N-terminal" evidence="3">
    <location>
        <begin position="21"/>
        <end position="147"/>
    </location>
</feature>
<sequence length="423" mass="47224">MHTFTKEIWPNGLRAVYVPMASTQTLTILVLAGTGSRYETKDINGISHFLEHMFFKGTTKRPGKSDIAHELDAVGAAYNAFTDKELTGYWVKVDARHTDLAFDVVSDIFINSTIPAEEIEKERGVIIGEIDMYEDTPMRKIGDLFEELLYGDQPAGWDIAGRKEVIKLLQRQNFLDYLEKYYKSANVTVVVSGHIGLDDAKAKVQKYFGGVREGQTSKPSACVQAQSTPQIKVTYKDTDQCHLILGVRAYDIFDPRRWALGLLATILGGGMSSRLFIRIRDELGLGYYIRAGSALSTDHGYFEVSSGVDTKRIYEAVEAIMAELKKAAADGVTEKELQKAKDFIKGGTLISLESSDEVASFFGLQEVLVHDILTVEQKFSMMDKVTLDDVKKVAEDIFQNKNLNLAVIGPLKDKEGFEKILRF</sequence>
<dbReference type="Pfam" id="PF00675">
    <property type="entry name" value="Peptidase_M16"/>
    <property type="match status" value="1"/>
</dbReference>
<dbReference type="PANTHER" id="PTHR11851:SF49">
    <property type="entry name" value="MITOCHONDRIAL-PROCESSING PEPTIDASE SUBUNIT ALPHA"/>
    <property type="match status" value="1"/>
</dbReference>
<evidence type="ECO:0000313" key="6">
    <source>
        <dbReference type="Proteomes" id="UP000786662"/>
    </source>
</evidence>
<feature type="domain" description="Peptidase M16 C-terminal" evidence="4">
    <location>
        <begin position="169"/>
        <end position="342"/>
    </location>
</feature>
<dbReference type="SUPFAM" id="SSF63411">
    <property type="entry name" value="LuxS/MPP-like metallohydrolase"/>
    <property type="match status" value="2"/>
</dbReference>
<protein>
    <submittedName>
        <fullName evidence="5">Insulinase family protein</fullName>
    </submittedName>
</protein>
<dbReference type="InterPro" id="IPR001431">
    <property type="entry name" value="Pept_M16_Zn_BS"/>
</dbReference>
<evidence type="ECO:0000259" key="3">
    <source>
        <dbReference type="Pfam" id="PF00675"/>
    </source>
</evidence>
<dbReference type="InterPro" id="IPR007863">
    <property type="entry name" value="Peptidase_M16_C"/>
</dbReference>
<evidence type="ECO:0000259" key="4">
    <source>
        <dbReference type="Pfam" id="PF05193"/>
    </source>
</evidence>
<dbReference type="AlphaFoldDB" id="A0A9D6HQT6"/>
<dbReference type="Pfam" id="PF05193">
    <property type="entry name" value="Peptidase_M16_C"/>
    <property type="match status" value="1"/>
</dbReference>
<dbReference type="InterPro" id="IPR050361">
    <property type="entry name" value="MPP/UQCRC_Complex"/>
</dbReference>
<accession>A0A9D6HQT6</accession>
<dbReference type="PANTHER" id="PTHR11851">
    <property type="entry name" value="METALLOPROTEASE"/>
    <property type="match status" value="1"/>
</dbReference>
<dbReference type="EMBL" id="JACOYY010000081">
    <property type="protein sequence ID" value="MBI2052596.1"/>
    <property type="molecule type" value="Genomic_DNA"/>
</dbReference>
<dbReference type="Gene3D" id="3.30.830.10">
    <property type="entry name" value="Metalloenzyme, LuxS/M16 peptidase-like"/>
    <property type="match status" value="2"/>
</dbReference>
<dbReference type="GO" id="GO:0046872">
    <property type="term" value="F:metal ion binding"/>
    <property type="evidence" value="ECO:0007669"/>
    <property type="project" value="InterPro"/>
</dbReference>
<organism evidence="5 6">
    <name type="scientific">Candidatus Sungiibacteriota bacterium</name>
    <dbReference type="NCBI Taxonomy" id="2750080"/>
    <lineage>
        <taxon>Bacteria</taxon>
        <taxon>Candidatus Sungiibacteriota</taxon>
    </lineage>
</organism>
<name>A0A9D6HQT6_9BACT</name>
<gene>
    <name evidence="5" type="ORF">HYT38_02920</name>
</gene>
<evidence type="ECO:0000256" key="1">
    <source>
        <dbReference type="ARBA" id="ARBA00007261"/>
    </source>
</evidence>
<comment type="similarity">
    <text evidence="1 2">Belongs to the peptidase M16 family.</text>
</comment>
<reference evidence="5" key="1">
    <citation type="submission" date="2020-07" db="EMBL/GenBank/DDBJ databases">
        <title>Huge and variable diversity of episymbiotic CPR bacteria and DPANN archaea in groundwater ecosystems.</title>
        <authorList>
            <person name="He C.Y."/>
            <person name="Keren R."/>
            <person name="Whittaker M."/>
            <person name="Farag I.F."/>
            <person name="Doudna J."/>
            <person name="Cate J.H.D."/>
            <person name="Banfield J.F."/>
        </authorList>
    </citation>
    <scope>NUCLEOTIDE SEQUENCE</scope>
    <source>
        <strain evidence="5">NC_groundwater_191_Ag_S-0.1um_45_8</strain>
    </source>
</reference>
<dbReference type="GO" id="GO:0006508">
    <property type="term" value="P:proteolysis"/>
    <property type="evidence" value="ECO:0007669"/>
    <property type="project" value="InterPro"/>
</dbReference>
<dbReference type="InterPro" id="IPR011249">
    <property type="entry name" value="Metalloenz_LuxS/M16"/>
</dbReference>
<dbReference type="GO" id="GO:0004222">
    <property type="term" value="F:metalloendopeptidase activity"/>
    <property type="evidence" value="ECO:0007669"/>
    <property type="project" value="InterPro"/>
</dbReference>
<proteinExistence type="inferred from homology"/>
<evidence type="ECO:0000313" key="5">
    <source>
        <dbReference type="EMBL" id="MBI2052596.1"/>
    </source>
</evidence>
<comment type="caution">
    <text evidence="5">The sequence shown here is derived from an EMBL/GenBank/DDBJ whole genome shotgun (WGS) entry which is preliminary data.</text>
</comment>
<dbReference type="InterPro" id="IPR011765">
    <property type="entry name" value="Pept_M16_N"/>
</dbReference>
<dbReference type="PROSITE" id="PS00143">
    <property type="entry name" value="INSULINASE"/>
    <property type="match status" value="1"/>
</dbReference>